<name>A0A915KHZ3_ROMCU</name>
<dbReference type="AlphaFoldDB" id="A0A915KHZ3"/>
<reference evidence="2" key="1">
    <citation type="submission" date="2022-11" db="UniProtKB">
        <authorList>
            <consortium name="WormBaseParasite"/>
        </authorList>
    </citation>
    <scope>IDENTIFICATION</scope>
</reference>
<proteinExistence type="predicted"/>
<dbReference type="WBParaSite" id="nRc.2.0.1.t38449-RA">
    <property type="protein sequence ID" value="nRc.2.0.1.t38449-RA"/>
    <property type="gene ID" value="nRc.2.0.1.g38449"/>
</dbReference>
<sequence>MVIPEHKTIKNFNFSVENEGKFSIIPSSIKILQFSSSIRSILRIADDISPEKEKLQSFHLVCKLLNWTAKGSPFFRAKSSIKAPPLNDRYSENACCDLTISDRISPRPFKTATPVSSQLVSIPRIIGFTAAAADVA</sequence>
<evidence type="ECO:0000313" key="1">
    <source>
        <dbReference type="Proteomes" id="UP000887565"/>
    </source>
</evidence>
<protein>
    <submittedName>
        <fullName evidence="2">Uncharacterized protein</fullName>
    </submittedName>
</protein>
<accession>A0A915KHZ3</accession>
<organism evidence="1 2">
    <name type="scientific">Romanomermis culicivorax</name>
    <name type="common">Nematode worm</name>
    <dbReference type="NCBI Taxonomy" id="13658"/>
    <lineage>
        <taxon>Eukaryota</taxon>
        <taxon>Metazoa</taxon>
        <taxon>Ecdysozoa</taxon>
        <taxon>Nematoda</taxon>
        <taxon>Enoplea</taxon>
        <taxon>Dorylaimia</taxon>
        <taxon>Mermithida</taxon>
        <taxon>Mermithoidea</taxon>
        <taxon>Mermithidae</taxon>
        <taxon>Romanomermis</taxon>
    </lineage>
</organism>
<dbReference type="Proteomes" id="UP000887565">
    <property type="component" value="Unplaced"/>
</dbReference>
<evidence type="ECO:0000313" key="2">
    <source>
        <dbReference type="WBParaSite" id="nRc.2.0.1.t38449-RA"/>
    </source>
</evidence>
<keyword evidence="1" id="KW-1185">Reference proteome</keyword>